<evidence type="ECO:0000256" key="2">
    <source>
        <dbReference type="ARBA" id="ARBA00011062"/>
    </source>
</evidence>
<keyword evidence="5" id="KW-0378">Hydrolase</keyword>
<comment type="caution">
    <text evidence="7">The sequence shown here is derived from an EMBL/GenBank/DDBJ whole genome shotgun (WGS) entry which is preliminary data.</text>
</comment>
<accession>A0A418XR78</accession>
<keyword evidence="8" id="KW-1185">Reference proteome</keyword>
<organism evidence="7 8">
    <name type="scientific">Massilia cavernae</name>
    <dbReference type="NCBI Taxonomy" id="2320864"/>
    <lineage>
        <taxon>Bacteria</taxon>
        <taxon>Pseudomonadati</taxon>
        <taxon>Pseudomonadota</taxon>
        <taxon>Betaproteobacteria</taxon>
        <taxon>Burkholderiales</taxon>
        <taxon>Oxalobacteraceae</taxon>
        <taxon>Telluria group</taxon>
        <taxon>Massilia</taxon>
    </lineage>
</organism>
<proteinExistence type="inferred from homology"/>
<protein>
    <recommendedName>
        <fullName evidence="3">5'-nucleotidase</fullName>
        <ecNumber evidence="3">3.1.3.5</ecNumber>
    </recommendedName>
</protein>
<evidence type="ECO:0000259" key="6">
    <source>
        <dbReference type="Pfam" id="PF01975"/>
    </source>
</evidence>
<dbReference type="Pfam" id="PF01975">
    <property type="entry name" value="SurE"/>
    <property type="match status" value="1"/>
</dbReference>
<dbReference type="EMBL" id="QYUP01000122">
    <property type="protein sequence ID" value="RJG14958.1"/>
    <property type="molecule type" value="Genomic_DNA"/>
</dbReference>
<dbReference type="InterPro" id="IPR030048">
    <property type="entry name" value="SurE"/>
</dbReference>
<evidence type="ECO:0000256" key="4">
    <source>
        <dbReference type="ARBA" id="ARBA00022723"/>
    </source>
</evidence>
<dbReference type="Proteomes" id="UP000284006">
    <property type="component" value="Unassembled WGS sequence"/>
</dbReference>
<sequence>MCSKRFWLKNLLHDLRLPTSSLWMMPPRTYDGSIPFASLSIEYAHKAHQKNIIFTIRRSPMHAPSLSAILGLSVALAIAAPAQAMNIVVTNDDGFEASLIHALYQRLKAAGHSVIISAPATDNSGRGGALDFLRPVTNLAKDSRAGSVKTGAPGIGTLPADPDVYYIDSTPVASALYGIDVAGPKKWGKAPDLVVSGINYGNNTGLINNGSGTVNAALIAINRGIPAIATSAEKPGSYRSFDKLVAGDVEYENADIVVRLVNELDKQKSIAGGKLLPDGIGLNVNMPKFATGAGATLPFKFSKVGIASGAVPYFVPDLSKDALANGYIPGGAPPLPGVTLYISGTPPANMSLLTDTDPSSEQNVVKSGAVAISVLSVNHQADRAPEAAIRLKLNKLAK</sequence>
<feature type="domain" description="Survival protein SurE-like phosphatase/nucleotidase" evidence="6">
    <location>
        <begin position="87"/>
        <end position="290"/>
    </location>
</feature>
<dbReference type="PANTHER" id="PTHR30457">
    <property type="entry name" value="5'-NUCLEOTIDASE SURE"/>
    <property type="match status" value="1"/>
</dbReference>
<evidence type="ECO:0000313" key="7">
    <source>
        <dbReference type="EMBL" id="RJG14958.1"/>
    </source>
</evidence>
<comment type="similarity">
    <text evidence="2">Belongs to the SurE nucleotidase family.</text>
</comment>
<dbReference type="InterPro" id="IPR002828">
    <property type="entry name" value="SurE-like_Pase/nucleotidase"/>
</dbReference>
<evidence type="ECO:0000313" key="8">
    <source>
        <dbReference type="Proteomes" id="UP000284006"/>
    </source>
</evidence>
<dbReference type="AlphaFoldDB" id="A0A418XR78"/>
<name>A0A418XR78_9BURK</name>
<reference evidence="7 8" key="1">
    <citation type="submission" date="2018-09" db="EMBL/GenBank/DDBJ databases">
        <authorList>
            <person name="Zhu H."/>
        </authorList>
    </citation>
    <scope>NUCLEOTIDE SEQUENCE [LARGE SCALE GENOMIC DNA]</scope>
    <source>
        <strain evidence="7 8">K1S02-61</strain>
    </source>
</reference>
<comment type="catalytic activity">
    <reaction evidence="1">
        <text>a ribonucleoside 5'-phosphate + H2O = a ribonucleoside + phosphate</text>
        <dbReference type="Rhea" id="RHEA:12484"/>
        <dbReference type="ChEBI" id="CHEBI:15377"/>
        <dbReference type="ChEBI" id="CHEBI:18254"/>
        <dbReference type="ChEBI" id="CHEBI:43474"/>
        <dbReference type="ChEBI" id="CHEBI:58043"/>
        <dbReference type="EC" id="3.1.3.5"/>
    </reaction>
</comment>
<dbReference type="EC" id="3.1.3.5" evidence="3"/>
<dbReference type="SUPFAM" id="SSF64167">
    <property type="entry name" value="SurE-like"/>
    <property type="match status" value="1"/>
</dbReference>
<dbReference type="GO" id="GO:0008253">
    <property type="term" value="F:5'-nucleotidase activity"/>
    <property type="evidence" value="ECO:0007669"/>
    <property type="project" value="UniProtKB-EC"/>
</dbReference>
<dbReference type="Gene3D" id="3.40.1210.10">
    <property type="entry name" value="Survival protein SurE-like phosphatase/nucleotidase"/>
    <property type="match status" value="1"/>
</dbReference>
<dbReference type="PANTHER" id="PTHR30457:SF0">
    <property type="entry name" value="PHOSPHATASE, PUTATIVE (AFU_ORTHOLOGUE AFUA_4G01070)-RELATED"/>
    <property type="match status" value="1"/>
</dbReference>
<dbReference type="InterPro" id="IPR036523">
    <property type="entry name" value="SurE-like_sf"/>
</dbReference>
<evidence type="ECO:0000256" key="1">
    <source>
        <dbReference type="ARBA" id="ARBA00000815"/>
    </source>
</evidence>
<dbReference type="GO" id="GO:0046872">
    <property type="term" value="F:metal ion binding"/>
    <property type="evidence" value="ECO:0007669"/>
    <property type="project" value="UniProtKB-KW"/>
</dbReference>
<evidence type="ECO:0000256" key="3">
    <source>
        <dbReference type="ARBA" id="ARBA00012643"/>
    </source>
</evidence>
<gene>
    <name evidence="7" type="ORF">D3872_15495</name>
</gene>
<keyword evidence="4" id="KW-0479">Metal-binding</keyword>
<evidence type="ECO:0000256" key="5">
    <source>
        <dbReference type="ARBA" id="ARBA00022801"/>
    </source>
</evidence>